<organism evidence="2 3">
    <name type="scientific">Streptomyces africanus</name>
    <dbReference type="NCBI Taxonomy" id="231024"/>
    <lineage>
        <taxon>Bacteria</taxon>
        <taxon>Bacillati</taxon>
        <taxon>Actinomycetota</taxon>
        <taxon>Actinomycetes</taxon>
        <taxon>Kitasatosporales</taxon>
        <taxon>Streptomycetaceae</taxon>
        <taxon>Streptomyces</taxon>
    </lineage>
</organism>
<feature type="compositionally biased region" description="Polar residues" evidence="1">
    <location>
        <begin position="64"/>
        <end position="73"/>
    </location>
</feature>
<evidence type="ECO:0000256" key="1">
    <source>
        <dbReference type="SAM" id="MobiDB-lite"/>
    </source>
</evidence>
<accession>A0ABU0QHP9</accession>
<evidence type="ECO:0000313" key="2">
    <source>
        <dbReference type="EMBL" id="MDQ0746904.1"/>
    </source>
</evidence>
<dbReference type="Proteomes" id="UP001232755">
    <property type="component" value="Unassembled WGS sequence"/>
</dbReference>
<gene>
    <name evidence="2" type="ORF">QF034_001135</name>
</gene>
<protein>
    <submittedName>
        <fullName evidence="2">Uncharacterized protein</fullName>
    </submittedName>
</protein>
<proteinExistence type="predicted"/>
<evidence type="ECO:0000313" key="3">
    <source>
        <dbReference type="Proteomes" id="UP001232755"/>
    </source>
</evidence>
<reference evidence="2 3" key="1">
    <citation type="submission" date="2023-07" db="EMBL/GenBank/DDBJ databases">
        <title>Comparative genomics of wheat-associated soil bacteria to identify genetic determinants of phenazine resistance.</title>
        <authorList>
            <person name="Mouncey N."/>
        </authorList>
    </citation>
    <scope>NUCLEOTIDE SEQUENCE [LARGE SCALE GENOMIC DNA]</scope>
    <source>
        <strain evidence="2 3">B3I12</strain>
    </source>
</reference>
<name>A0ABU0QHP9_9ACTN</name>
<sequence length="73" mass="8090">MAEIELQRIDATLQRIADQLEKLTEAVTETPTPASTRPRPRVETRNAIPIPTPRASVAAKPRTGRTNLNENTD</sequence>
<dbReference type="EMBL" id="JAUSYP010000001">
    <property type="protein sequence ID" value="MDQ0746904.1"/>
    <property type="molecule type" value="Genomic_DNA"/>
</dbReference>
<dbReference type="RefSeq" id="WP_307173895.1">
    <property type="nucleotide sequence ID" value="NZ_JAUSYP010000001.1"/>
</dbReference>
<feature type="compositionally biased region" description="Low complexity" evidence="1">
    <location>
        <begin position="28"/>
        <end position="37"/>
    </location>
</feature>
<keyword evidence="3" id="KW-1185">Reference proteome</keyword>
<feature type="region of interest" description="Disordered" evidence="1">
    <location>
        <begin position="25"/>
        <end position="73"/>
    </location>
</feature>
<comment type="caution">
    <text evidence="2">The sequence shown here is derived from an EMBL/GenBank/DDBJ whole genome shotgun (WGS) entry which is preliminary data.</text>
</comment>